<dbReference type="Pfam" id="PF04655">
    <property type="entry name" value="APH_6_hur"/>
    <property type="match status" value="1"/>
</dbReference>
<evidence type="ECO:0000313" key="2">
    <source>
        <dbReference type="Proteomes" id="UP000265581"/>
    </source>
</evidence>
<comment type="caution">
    <text evidence="1">The sequence shown here is derived from an EMBL/GenBank/DDBJ whole genome shotgun (WGS) entry which is preliminary data.</text>
</comment>
<evidence type="ECO:0000313" key="1">
    <source>
        <dbReference type="EMBL" id="REK71120.1"/>
    </source>
</evidence>
<gene>
    <name evidence="1" type="ORF">DX116_17320</name>
</gene>
<protein>
    <submittedName>
        <fullName evidence="1">Aminoglycoside resistance protein</fullName>
    </submittedName>
</protein>
<dbReference type="AlphaFoldDB" id="A0A371P6I2"/>
<organism evidence="1 2">
    <name type="scientific">Aeromicrobium endophyticum</name>
    <dbReference type="NCBI Taxonomy" id="2292704"/>
    <lineage>
        <taxon>Bacteria</taxon>
        <taxon>Bacillati</taxon>
        <taxon>Actinomycetota</taxon>
        <taxon>Actinomycetes</taxon>
        <taxon>Propionibacteriales</taxon>
        <taxon>Nocardioidaceae</taxon>
        <taxon>Aeromicrobium</taxon>
    </lineage>
</organism>
<proteinExistence type="predicted"/>
<sequence length="296" mass="33134">MPFDLPDELVARASSDEVWAAWLRGVPRTVRDLLDEWQLSPDGAPMHGRTALVVPVRSAEGAAVLKVVLPHEEGQHEILALQTWHGRGAARLLRADPRRDAMLVERLHARDLTREPVLAACEAVAGLYARLHVPAPPQLVPLTRYVERWTDDLERLPRDAPIPRRVVDQAAHLGRSFVSDAASVGRLVHADLHYENVLAADREPWLAIDPKPVSGDPHYEVAPLLSNRWDEVVATGDVRTAVRRRFHTVVDVAGLDEQRARDWVVVREAHHAMWAIEDDDRDRVTAAIAILKAVHD</sequence>
<accession>A0A371P6I2</accession>
<dbReference type="SUPFAM" id="SSF56112">
    <property type="entry name" value="Protein kinase-like (PK-like)"/>
    <property type="match status" value="1"/>
</dbReference>
<dbReference type="GO" id="GO:0019748">
    <property type="term" value="P:secondary metabolic process"/>
    <property type="evidence" value="ECO:0007669"/>
    <property type="project" value="InterPro"/>
</dbReference>
<dbReference type="InterPro" id="IPR011009">
    <property type="entry name" value="Kinase-like_dom_sf"/>
</dbReference>
<reference evidence="1 2" key="1">
    <citation type="submission" date="2018-08" db="EMBL/GenBank/DDBJ databases">
        <title>Aeromicrobium sp. M2KJ-4, whole genome shotgun sequence.</title>
        <authorList>
            <person name="Tuo L."/>
        </authorList>
    </citation>
    <scope>NUCLEOTIDE SEQUENCE [LARGE SCALE GENOMIC DNA]</scope>
    <source>
        <strain evidence="1 2">M2KJ-4</strain>
    </source>
</reference>
<dbReference type="GO" id="GO:0016773">
    <property type="term" value="F:phosphotransferase activity, alcohol group as acceptor"/>
    <property type="evidence" value="ECO:0007669"/>
    <property type="project" value="InterPro"/>
</dbReference>
<name>A0A371P6I2_9ACTN</name>
<dbReference type="Gene3D" id="3.90.1200.10">
    <property type="match status" value="1"/>
</dbReference>
<dbReference type="Proteomes" id="UP000265581">
    <property type="component" value="Unassembled WGS sequence"/>
</dbReference>
<dbReference type="EMBL" id="QUBR01000002">
    <property type="protein sequence ID" value="REK71120.1"/>
    <property type="molecule type" value="Genomic_DNA"/>
</dbReference>
<dbReference type="InterPro" id="IPR006748">
    <property type="entry name" value="NH2Glyco/OHUrea_AB-resist_kin"/>
</dbReference>
<keyword evidence="2" id="KW-1185">Reference proteome</keyword>
<dbReference type="OrthoDB" id="3638028at2"/>